<dbReference type="EMBL" id="CAADIB010000006">
    <property type="protein sequence ID" value="VFR26663.1"/>
    <property type="molecule type" value="Genomic_DNA"/>
</dbReference>
<dbReference type="AlphaFoldDB" id="A0A484P0M4"/>
<dbReference type="EMBL" id="CAADIJ010000018">
    <property type="protein sequence ID" value="VFR72947.1"/>
    <property type="molecule type" value="Genomic_DNA"/>
</dbReference>
<feature type="compositionally biased region" description="Basic and acidic residues" evidence="1">
    <location>
        <begin position="10"/>
        <end position="24"/>
    </location>
</feature>
<dbReference type="EMBL" id="CAADIC010000026">
    <property type="protein sequence ID" value="VFR40196.1"/>
    <property type="molecule type" value="Genomic_DNA"/>
</dbReference>
<name>A0A484P0M4_9ZZZZ</name>
<sequence length="80" mass="8976">MPGTGMRTVAMREVREKWDRERVQNRQRKQGSGEIGEGRGCGHGERLRISDAWTARVVLRSLSGLGSPHYTRSPKASRQG</sequence>
<reference evidence="2" key="1">
    <citation type="submission" date="2019-03" db="EMBL/GenBank/DDBJ databases">
        <authorList>
            <person name="Danneels B."/>
        </authorList>
    </citation>
    <scope>NUCLEOTIDE SEQUENCE</scope>
</reference>
<organism evidence="2">
    <name type="scientific">plant metagenome</name>
    <dbReference type="NCBI Taxonomy" id="1297885"/>
    <lineage>
        <taxon>unclassified sequences</taxon>
        <taxon>metagenomes</taxon>
        <taxon>organismal metagenomes</taxon>
    </lineage>
</organism>
<feature type="compositionally biased region" description="Basic and acidic residues" evidence="1">
    <location>
        <begin position="36"/>
        <end position="45"/>
    </location>
</feature>
<dbReference type="EMBL" id="CAADHZ010000001">
    <property type="protein sequence ID" value="VFR17997.1"/>
    <property type="molecule type" value="Genomic_DNA"/>
</dbReference>
<feature type="region of interest" description="Disordered" evidence="1">
    <location>
        <begin position="1"/>
        <end position="45"/>
    </location>
</feature>
<accession>A0A484P0M4</accession>
<protein>
    <submittedName>
        <fullName evidence="2">Uncharacterized protein</fullName>
    </submittedName>
</protein>
<evidence type="ECO:0000256" key="1">
    <source>
        <dbReference type="SAM" id="MobiDB-lite"/>
    </source>
</evidence>
<proteinExistence type="predicted"/>
<evidence type="ECO:0000313" key="4">
    <source>
        <dbReference type="EMBL" id="VFR40196.1"/>
    </source>
</evidence>
<gene>
    <name evidence="4" type="ORF">ANDA3_0059</name>
    <name evidence="2" type="ORF">ANDO1_4417</name>
    <name evidence="3" type="ORF">ANDO2_4324</name>
    <name evidence="6" type="ORF">DAR2_4515</name>
    <name evidence="5" type="ORF">DAR3_4376</name>
</gene>
<evidence type="ECO:0000313" key="3">
    <source>
        <dbReference type="EMBL" id="VFR26663.1"/>
    </source>
</evidence>
<evidence type="ECO:0000313" key="5">
    <source>
        <dbReference type="EMBL" id="VFR72947.1"/>
    </source>
</evidence>
<evidence type="ECO:0000313" key="2">
    <source>
        <dbReference type="EMBL" id="VFR17997.1"/>
    </source>
</evidence>
<dbReference type="EMBL" id="CAADIL010000026">
    <property type="protein sequence ID" value="VFR78795.1"/>
    <property type="molecule type" value="Genomic_DNA"/>
</dbReference>
<evidence type="ECO:0000313" key="6">
    <source>
        <dbReference type="EMBL" id="VFR78795.1"/>
    </source>
</evidence>